<dbReference type="RefSeq" id="WP_358477643.1">
    <property type="nucleotide sequence ID" value="NZ_JBEZAE010000012.1"/>
</dbReference>
<accession>A0ABV3CC20</accession>
<evidence type="ECO:0000313" key="3">
    <source>
        <dbReference type="Proteomes" id="UP001551329"/>
    </source>
</evidence>
<comment type="caution">
    <text evidence="2">The sequence shown here is derived from an EMBL/GenBank/DDBJ whole genome shotgun (WGS) entry which is preliminary data.</text>
</comment>
<name>A0ABV3CC20_9ACTN</name>
<organism evidence="2 3">
    <name type="scientific">Streptomyces narbonensis</name>
    <dbReference type="NCBI Taxonomy" id="67333"/>
    <lineage>
        <taxon>Bacteria</taxon>
        <taxon>Bacillati</taxon>
        <taxon>Actinomycetota</taxon>
        <taxon>Actinomycetes</taxon>
        <taxon>Kitasatosporales</taxon>
        <taxon>Streptomycetaceae</taxon>
        <taxon>Streptomyces</taxon>
    </lineage>
</organism>
<dbReference type="EMBL" id="JBEZAE010000012">
    <property type="protein sequence ID" value="MEU7072341.1"/>
    <property type="molecule type" value="Genomic_DNA"/>
</dbReference>
<feature type="signal peptide" evidence="1">
    <location>
        <begin position="1"/>
        <end position="38"/>
    </location>
</feature>
<sequence length="136" mass="14152">MTTKHSFRAEQVKAPARLIVAGVAVLAVALFGSVPASAAAGASKAQAGSYSSGPQAAARTGGASTVSNVAVAAGSRAGRSWRTYTIGVYPWLYCNYLGAYYQAYYAARGYPASFQCVYWGGVPPLHRGLLRVSLLV</sequence>
<dbReference type="Proteomes" id="UP001551329">
    <property type="component" value="Unassembled WGS sequence"/>
</dbReference>
<proteinExistence type="predicted"/>
<keyword evidence="1" id="KW-0732">Signal</keyword>
<evidence type="ECO:0000313" key="2">
    <source>
        <dbReference type="EMBL" id="MEU7072341.1"/>
    </source>
</evidence>
<protein>
    <submittedName>
        <fullName evidence="2">Uncharacterized protein</fullName>
    </submittedName>
</protein>
<keyword evidence="3" id="KW-1185">Reference proteome</keyword>
<feature type="chain" id="PRO_5046554280" evidence="1">
    <location>
        <begin position="39"/>
        <end position="136"/>
    </location>
</feature>
<gene>
    <name evidence="2" type="ORF">AB0A88_19670</name>
</gene>
<evidence type="ECO:0000256" key="1">
    <source>
        <dbReference type="SAM" id="SignalP"/>
    </source>
</evidence>
<reference evidence="2 3" key="1">
    <citation type="submission" date="2024-06" db="EMBL/GenBank/DDBJ databases">
        <title>The Natural Products Discovery Center: Release of the First 8490 Sequenced Strains for Exploring Actinobacteria Biosynthetic Diversity.</title>
        <authorList>
            <person name="Kalkreuter E."/>
            <person name="Kautsar S.A."/>
            <person name="Yang D."/>
            <person name="Bader C.D."/>
            <person name="Teijaro C.N."/>
            <person name="Fluegel L."/>
            <person name="Davis C.M."/>
            <person name="Simpson J.R."/>
            <person name="Lauterbach L."/>
            <person name="Steele A.D."/>
            <person name="Gui C."/>
            <person name="Meng S."/>
            <person name="Li G."/>
            <person name="Viehrig K."/>
            <person name="Ye F."/>
            <person name="Su P."/>
            <person name="Kiefer A.F."/>
            <person name="Nichols A."/>
            <person name="Cepeda A.J."/>
            <person name="Yan W."/>
            <person name="Fan B."/>
            <person name="Jiang Y."/>
            <person name="Adhikari A."/>
            <person name="Zheng C.-J."/>
            <person name="Schuster L."/>
            <person name="Cowan T.M."/>
            <person name="Smanski M.J."/>
            <person name="Chevrette M.G."/>
            <person name="De Carvalho L.P.S."/>
            <person name="Shen B."/>
        </authorList>
    </citation>
    <scope>NUCLEOTIDE SEQUENCE [LARGE SCALE GENOMIC DNA]</scope>
    <source>
        <strain evidence="2 3">NPDC045974</strain>
    </source>
</reference>